<evidence type="ECO:0000259" key="8">
    <source>
        <dbReference type="PROSITE" id="PS50011"/>
    </source>
</evidence>
<gene>
    <name evidence="9" type="ORF">A4W93_03695</name>
</gene>
<evidence type="ECO:0000256" key="3">
    <source>
        <dbReference type="ARBA" id="ARBA00022679"/>
    </source>
</evidence>
<keyword evidence="6" id="KW-0067">ATP-binding</keyword>
<keyword evidence="3" id="KW-0808">Transferase</keyword>
<evidence type="ECO:0000256" key="6">
    <source>
        <dbReference type="ARBA" id="ARBA00022840"/>
    </source>
</evidence>
<feature type="region of interest" description="Disordered" evidence="7">
    <location>
        <begin position="396"/>
        <end position="478"/>
    </location>
</feature>
<keyword evidence="10" id="KW-1185">Reference proteome</keyword>
<dbReference type="PROSITE" id="PS00109">
    <property type="entry name" value="PROTEIN_KINASE_TYR"/>
    <property type="match status" value="1"/>
</dbReference>
<keyword evidence="4" id="KW-0547">Nucleotide-binding</keyword>
<dbReference type="SUPFAM" id="SSF56112">
    <property type="entry name" value="Protein kinase-like (PK-like)"/>
    <property type="match status" value="1"/>
</dbReference>
<feature type="compositionally biased region" description="Pro residues" evidence="7">
    <location>
        <begin position="403"/>
        <end position="420"/>
    </location>
</feature>
<keyword evidence="5" id="KW-0418">Kinase</keyword>
<dbReference type="PROSITE" id="PS50011">
    <property type="entry name" value="PROTEIN_KINASE_DOM"/>
    <property type="match status" value="1"/>
</dbReference>
<dbReference type="PANTHER" id="PTHR43671">
    <property type="entry name" value="SERINE/THREONINE-PROTEIN KINASE NEK"/>
    <property type="match status" value="1"/>
</dbReference>
<dbReference type="PANTHER" id="PTHR43671:SF13">
    <property type="entry name" value="SERINE_THREONINE-PROTEIN KINASE NEK2"/>
    <property type="match status" value="1"/>
</dbReference>
<proteinExistence type="inferred from homology"/>
<feature type="compositionally biased region" description="Basic and acidic residues" evidence="7">
    <location>
        <begin position="444"/>
        <end position="453"/>
    </location>
</feature>
<evidence type="ECO:0000256" key="4">
    <source>
        <dbReference type="ARBA" id="ARBA00022741"/>
    </source>
</evidence>
<name>A0A1W6L448_9BURK</name>
<dbReference type="EMBL" id="CP015118">
    <property type="protein sequence ID" value="ARN19091.1"/>
    <property type="molecule type" value="Genomic_DNA"/>
</dbReference>
<dbReference type="InterPro" id="IPR050660">
    <property type="entry name" value="NEK_Ser/Thr_kinase"/>
</dbReference>
<dbReference type="InterPro" id="IPR020635">
    <property type="entry name" value="Tyr_kinase_cat_dom"/>
</dbReference>
<evidence type="ECO:0000256" key="7">
    <source>
        <dbReference type="SAM" id="MobiDB-lite"/>
    </source>
</evidence>
<dbReference type="KEGG" id="rgu:A4W93_03695"/>
<accession>A0A1W6L448</accession>
<organism evidence="9 10">
    <name type="scientific">Piscinibacter gummiphilus</name>
    <dbReference type="NCBI Taxonomy" id="946333"/>
    <lineage>
        <taxon>Bacteria</taxon>
        <taxon>Pseudomonadati</taxon>
        <taxon>Pseudomonadota</taxon>
        <taxon>Betaproteobacteria</taxon>
        <taxon>Burkholderiales</taxon>
        <taxon>Sphaerotilaceae</taxon>
        <taxon>Piscinibacter</taxon>
    </lineage>
</organism>
<dbReference type="EC" id="2.7.11.1" evidence="2"/>
<dbReference type="GO" id="GO:0005524">
    <property type="term" value="F:ATP binding"/>
    <property type="evidence" value="ECO:0007669"/>
    <property type="project" value="UniProtKB-UniRule"/>
</dbReference>
<evidence type="ECO:0000256" key="2">
    <source>
        <dbReference type="ARBA" id="ARBA00012513"/>
    </source>
</evidence>
<dbReference type="GO" id="GO:0004713">
    <property type="term" value="F:protein tyrosine kinase activity"/>
    <property type="evidence" value="ECO:0007669"/>
    <property type="project" value="InterPro"/>
</dbReference>
<sequence>MSTKLTITGTLPEGTRLGEFELIRVIGEGGFGIVYLAWDHSLERRVALKEYMPATLASRADGTTVSPRSERHRDTFEAGLRSFVNEARLLARFDHAALIKVYRFWEAHGTACMVMPFYEAGTLQAAVRAMPHPPDEAWLRRLLTPLCDALAMLHAAHCYHRDIAPDNILLLPPADRPLLLDFGAARRVIGGMTHSLTTILKPGYAPIEQYAEVPGLRQGPATDVYALAATVHWIITGHTPPPAVARMLDDAYEPLEVTAAGRYSPEFLRAIDRALIVRPELRTPTIDAFRMDLNARPEPKPRATREADPDSTVAQALPVVTEVVAEPAPAAPRSRRPAYAVAAMVAGTALAAAAWSLRPDTPADTATTARPREPVETVLPTAAKEDDGIETVLTTAPTAAGPAPTPPTTAPAPAALPPPTEKPRPPTQAAAPSPTRRTAEQAAEEVRRTECARLARGGLFGGPSEADQTRARRLGCSG</sequence>
<dbReference type="GO" id="GO:0004674">
    <property type="term" value="F:protein serine/threonine kinase activity"/>
    <property type="evidence" value="ECO:0007669"/>
    <property type="project" value="UniProtKB-EC"/>
</dbReference>
<dbReference type="Proteomes" id="UP000193427">
    <property type="component" value="Chromosome"/>
</dbReference>
<protein>
    <recommendedName>
        <fullName evidence="2">non-specific serine/threonine protein kinase</fullName>
        <ecNumber evidence="2">2.7.11.1</ecNumber>
    </recommendedName>
</protein>
<reference evidence="9 10" key="1">
    <citation type="submission" date="2016-04" db="EMBL/GenBank/DDBJ databases">
        <title>Complete genome sequence of natural rubber-degrading, novel Gram-negative bacterium, Rhizobacter gummiphilus strain NS21.</title>
        <authorList>
            <person name="Tabata M."/>
            <person name="Kasai D."/>
            <person name="Fukuda M."/>
        </authorList>
    </citation>
    <scope>NUCLEOTIDE SEQUENCE [LARGE SCALE GENOMIC DNA]</scope>
    <source>
        <strain evidence="9 10">NS21</strain>
    </source>
</reference>
<dbReference type="InterPro" id="IPR011009">
    <property type="entry name" value="Kinase-like_dom_sf"/>
</dbReference>
<comment type="similarity">
    <text evidence="1">Belongs to the protein kinase superfamily. NEK Ser/Thr protein kinase family. NIMA subfamily.</text>
</comment>
<evidence type="ECO:0000256" key="1">
    <source>
        <dbReference type="ARBA" id="ARBA00010886"/>
    </source>
</evidence>
<dbReference type="InterPro" id="IPR008266">
    <property type="entry name" value="Tyr_kinase_AS"/>
</dbReference>
<dbReference type="OrthoDB" id="9801841at2"/>
<dbReference type="Gene3D" id="1.10.510.10">
    <property type="entry name" value="Transferase(Phosphotransferase) domain 1"/>
    <property type="match status" value="1"/>
</dbReference>
<dbReference type="CDD" id="cd14014">
    <property type="entry name" value="STKc_PknB_like"/>
    <property type="match status" value="1"/>
</dbReference>
<dbReference type="STRING" id="946333.A4W93_03695"/>
<dbReference type="InterPro" id="IPR000719">
    <property type="entry name" value="Prot_kinase_dom"/>
</dbReference>
<feature type="domain" description="Protein kinase" evidence="8">
    <location>
        <begin position="20"/>
        <end position="294"/>
    </location>
</feature>
<dbReference type="InterPro" id="IPR017441">
    <property type="entry name" value="Protein_kinase_ATP_BS"/>
</dbReference>
<evidence type="ECO:0000313" key="9">
    <source>
        <dbReference type="EMBL" id="ARN19091.1"/>
    </source>
</evidence>
<dbReference type="SMART" id="SM00219">
    <property type="entry name" value="TyrKc"/>
    <property type="match status" value="1"/>
</dbReference>
<dbReference type="PROSITE" id="PS00107">
    <property type="entry name" value="PROTEIN_KINASE_ATP"/>
    <property type="match status" value="1"/>
</dbReference>
<evidence type="ECO:0000313" key="10">
    <source>
        <dbReference type="Proteomes" id="UP000193427"/>
    </source>
</evidence>
<dbReference type="RefSeq" id="WP_085749331.1">
    <property type="nucleotide sequence ID" value="NZ_BSPR01000002.1"/>
</dbReference>
<dbReference type="AlphaFoldDB" id="A0A1W6L448"/>
<evidence type="ECO:0000256" key="5">
    <source>
        <dbReference type="ARBA" id="ARBA00022777"/>
    </source>
</evidence>
<dbReference type="Pfam" id="PF00069">
    <property type="entry name" value="Pkinase"/>
    <property type="match status" value="1"/>
</dbReference>